<keyword evidence="1" id="KW-0812">Transmembrane</keyword>
<evidence type="ECO:0000256" key="1">
    <source>
        <dbReference type="SAM" id="Phobius"/>
    </source>
</evidence>
<protein>
    <submittedName>
        <fullName evidence="2">Uncharacterized protein</fullName>
    </submittedName>
</protein>
<dbReference type="EMBL" id="VSSQ01007401">
    <property type="protein sequence ID" value="MPM35799.1"/>
    <property type="molecule type" value="Genomic_DNA"/>
</dbReference>
<feature type="transmembrane region" description="Helical" evidence="1">
    <location>
        <begin position="178"/>
        <end position="198"/>
    </location>
</feature>
<feature type="transmembrane region" description="Helical" evidence="1">
    <location>
        <begin position="35"/>
        <end position="58"/>
    </location>
</feature>
<gene>
    <name evidence="2" type="ORF">SDC9_82393</name>
</gene>
<comment type="caution">
    <text evidence="2">The sequence shown here is derived from an EMBL/GenBank/DDBJ whole genome shotgun (WGS) entry which is preliminary data.</text>
</comment>
<dbReference type="AlphaFoldDB" id="A0A644Z5E5"/>
<proteinExistence type="predicted"/>
<feature type="transmembrane region" description="Helical" evidence="1">
    <location>
        <begin position="135"/>
        <end position="158"/>
    </location>
</feature>
<reference evidence="2" key="1">
    <citation type="submission" date="2019-08" db="EMBL/GenBank/DDBJ databases">
        <authorList>
            <person name="Kucharzyk K."/>
            <person name="Murdoch R.W."/>
            <person name="Higgins S."/>
            <person name="Loffler F."/>
        </authorList>
    </citation>
    <scope>NUCLEOTIDE SEQUENCE</scope>
</reference>
<accession>A0A644Z5E5</accession>
<name>A0A644Z5E5_9ZZZZ</name>
<feature type="transmembrane region" description="Helical" evidence="1">
    <location>
        <begin position="70"/>
        <end position="90"/>
    </location>
</feature>
<keyword evidence="1" id="KW-0472">Membrane</keyword>
<organism evidence="2">
    <name type="scientific">bioreactor metagenome</name>
    <dbReference type="NCBI Taxonomy" id="1076179"/>
    <lineage>
        <taxon>unclassified sequences</taxon>
        <taxon>metagenomes</taxon>
        <taxon>ecological metagenomes</taxon>
    </lineage>
</organism>
<sequence length="207" mass="22446">MRRTLPAAITLITGLIVILKDIFISPAFNKLVQDYLVRSVTLSTATAVALGGISLIRVHSRRVMRKREGWYNSVILIFGFFLLMILGVVLEGGHNSPTYNWFYQNTAVAGSSTVFSLLCFYIGSAAYRAFRARSLEAGALLVSATLVMLGATSIGAAITPVLPKAKVWIMDYFNTPTIRGVSLGVALGAFAQGARNLFGIERGYMAE</sequence>
<keyword evidence="1" id="KW-1133">Transmembrane helix</keyword>
<evidence type="ECO:0000313" key="2">
    <source>
        <dbReference type="EMBL" id="MPM35799.1"/>
    </source>
</evidence>
<feature type="transmembrane region" description="Helical" evidence="1">
    <location>
        <begin position="102"/>
        <end position="123"/>
    </location>
</feature>